<dbReference type="AlphaFoldDB" id="A0A9D1N123"/>
<feature type="region of interest" description="Disordered" evidence="2">
    <location>
        <begin position="1"/>
        <end position="25"/>
    </location>
</feature>
<gene>
    <name evidence="3" type="ORF">IAD26_06145</name>
</gene>
<evidence type="ECO:0000256" key="2">
    <source>
        <dbReference type="SAM" id="MobiDB-lite"/>
    </source>
</evidence>
<keyword evidence="1" id="KW-0175">Coiled coil</keyword>
<proteinExistence type="predicted"/>
<reference evidence="3" key="1">
    <citation type="submission" date="2020-10" db="EMBL/GenBank/DDBJ databases">
        <authorList>
            <person name="Gilroy R."/>
        </authorList>
    </citation>
    <scope>NUCLEOTIDE SEQUENCE</scope>
    <source>
        <strain evidence="3">CHK154-7741</strain>
    </source>
</reference>
<name>A0A9D1N123_9CLOT</name>
<sequence>MDTNSKQNKSNKQNNTAAQNGANPLDKKDFFQLTKQQLSVNIEKYETVLKTPPVTIFNTKQIDDKKLQERPVVFQKRINSTDSAMLEESAYIALDDQELKLEKRIESYENSLSQINEKLVVAQTINDEKAIKELLSGKKLIERNLANLQQQYQQQNFETGLTSALTKAMNFPQKMKENLQKAFKSFLRRSKFLRKYTPLVKAMMVKDTLGKLDKINKSVDELVKMKVPFGEQEERYETLVNHLSRAGALHSQILKELNG</sequence>
<feature type="coiled-coil region" evidence="1">
    <location>
        <begin position="98"/>
        <end position="158"/>
    </location>
</feature>
<organism evidence="3 4">
    <name type="scientific">Candidatus Limenecus avicola</name>
    <dbReference type="NCBI Taxonomy" id="2840847"/>
    <lineage>
        <taxon>Bacteria</taxon>
        <taxon>Bacillati</taxon>
        <taxon>Bacillota</taxon>
        <taxon>Clostridia</taxon>
        <taxon>Eubacteriales</taxon>
        <taxon>Clostridiaceae</taxon>
        <taxon>Clostridiaceae incertae sedis</taxon>
        <taxon>Candidatus Limenecus</taxon>
    </lineage>
</organism>
<dbReference type="Proteomes" id="UP000886748">
    <property type="component" value="Unassembled WGS sequence"/>
</dbReference>
<evidence type="ECO:0000256" key="1">
    <source>
        <dbReference type="SAM" id="Coils"/>
    </source>
</evidence>
<evidence type="ECO:0000313" key="3">
    <source>
        <dbReference type="EMBL" id="HIU92701.1"/>
    </source>
</evidence>
<dbReference type="EMBL" id="DVOD01000046">
    <property type="protein sequence ID" value="HIU92701.1"/>
    <property type="molecule type" value="Genomic_DNA"/>
</dbReference>
<evidence type="ECO:0000313" key="4">
    <source>
        <dbReference type="Proteomes" id="UP000886748"/>
    </source>
</evidence>
<comment type="caution">
    <text evidence="3">The sequence shown here is derived from an EMBL/GenBank/DDBJ whole genome shotgun (WGS) entry which is preliminary data.</text>
</comment>
<reference evidence="3" key="2">
    <citation type="journal article" date="2021" name="PeerJ">
        <title>Extensive microbial diversity within the chicken gut microbiome revealed by metagenomics and culture.</title>
        <authorList>
            <person name="Gilroy R."/>
            <person name="Ravi A."/>
            <person name="Getino M."/>
            <person name="Pursley I."/>
            <person name="Horton D.L."/>
            <person name="Alikhan N.F."/>
            <person name="Baker D."/>
            <person name="Gharbi K."/>
            <person name="Hall N."/>
            <person name="Watson M."/>
            <person name="Adriaenssens E.M."/>
            <person name="Foster-Nyarko E."/>
            <person name="Jarju S."/>
            <person name="Secka A."/>
            <person name="Antonio M."/>
            <person name="Oren A."/>
            <person name="Chaudhuri R.R."/>
            <person name="La Ragione R."/>
            <person name="Hildebrand F."/>
            <person name="Pallen M.J."/>
        </authorList>
    </citation>
    <scope>NUCLEOTIDE SEQUENCE</scope>
    <source>
        <strain evidence="3">CHK154-7741</strain>
    </source>
</reference>
<feature type="compositionally biased region" description="Low complexity" evidence="2">
    <location>
        <begin position="1"/>
        <end position="20"/>
    </location>
</feature>
<accession>A0A9D1N123</accession>
<protein>
    <submittedName>
        <fullName evidence="3">Uncharacterized protein</fullName>
    </submittedName>
</protein>